<sequence>MTMYEDQGQNITNTLIGAQDKVIDLNKNQEQLNEMIKKMDASPAVKFQKAMNDLKMALEPVLGVIADVISAFAGFVSEHPALAAAITTIVTALGILVGACMALAPVFVTLSSIAGILGVSIGAVAGPVALVVGGVIAASAAIAGLVIWMRNLWQTNEGFKNSITSVIESVQNFGHALSSLGKYLFYTAVDGDYLNDWITHLPKGFQDAAEIIGLAVSKIREACLHL</sequence>
<evidence type="ECO:0008006" key="4">
    <source>
        <dbReference type="Google" id="ProtNLM"/>
    </source>
</evidence>
<reference evidence="2 3" key="1">
    <citation type="submission" date="2017-09" db="EMBL/GenBank/DDBJ databases">
        <title>Large-scale bioinformatics analysis of Bacillus genomes uncovers conserved roles of natural products in bacterial physiology.</title>
        <authorList>
            <consortium name="Agbiome Team Llc"/>
            <person name="Bleich R.M."/>
            <person name="Grubbs K.J."/>
            <person name="Santa Maria K.C."/>
            <person name="Allen S.E."/>
            <person name="Farag S."/>
            <person name="Shank E.A."/>
            <person name="Bowers A."/>
        </authorList>
    </citation>
    <scope>NUCLEOTIDE SEQUENCE [LARGE SCALE GENOMIC DNA]</scope>
    <source>
        <strain evidence="2 3">AFS083741</strain>
    </source>
</reference>
<keyword evidence="1" id="KW-1133">Transmembrane helix</keyword>
<keyword evidence="1" id="KW-0472">Membrane</keyword>
<feature type="transmembrane region" description="Helical" evidence="1">
    <location>
        <begin position="82"/>
        <end position="104"/>
    </location>
</feature>
<protein>
    <recommendedName>
        <fullName evidence="4">Phage tail tape measure protein</fullName>
    </recommendedName>
</protein>
<evidence type="ECO:0000313" key="2">
    <source>
        <dbReference type="EMBL" id="PFK06942.1"/>
    </source>
</evidence>
<keyword evidence="1" id="KW-0812">Transmembrane</keyword>
<evidence type="ECO:0000313" key="3">
    <source>
        <dbReference type="Proteomes" id="UP000224413"/>
    </source>
</evidence>
<accession>A0A9X6WVZ3</accession>
<dbReference type="EMBL" id="NUWJ01000330">
    <property type="protein sequence ID" value="PFK06942.1"/>
    <property type="molecule type" value="Genomic_DNA"/>
</dbReference>
<proteinExistence type="predicted"/>
<feature type="transmembrane region" description="Helical" evidence="1">
    <location>
        <begin position="116"/>
        <end position="149"/>
    </location>
</feature>
<organism evidence="2 3">
    <name type="scientific">Bacillus cereus</name>
    <dbReference type="NCBI Taxonomy" id="1396"/>
    <lineage>
        <taxon>Bacteria</taxon>
        <taxon>Bacillati</taxon>
        <taxon>Bacillota</taxon>
        <taxon>Bacilli</taxon>
        <taxon>Bacillales</taxon>
        <taxon>Bacillaceae</taxon>
        <taxon>Bacillus</taxon>
        <taxon>Bacillus cereus group</taxon>
    </lineage>
</organism>
<gene>
    <name evidence="2" type="ORF">COI98_29105</name>
</gene>
<dbReference type="Proteomes" id="UP000224413">
    <property type="component" value="Unassembled WGS sequence"/>
</dbReference>
<comment type="caution">
    <text evidence="2">The sequence shown here is derived from an EMBL/GenBank/DDBJ whole genome shotgun (WGS) entry which is preliminary data.</text>
</comment>
<name>A0A9X6WVZ3_BACCE</name>
<feature type="transmembrane region" description="Helical" evidence="1">
    <location>
        <begin position="56"/>
        <end position="76"/>
    </location>
</feature>
<evidence type="ECO:0000256" key="1">
    <source>
        <dbReference type="SAM" id="Phobius"/>
    </source>
</evidence>
<feature type="non-terminal residue" evidence="2">
    <location>
        <position position="226"/>
    </location>
</feature>
<dbReference type="AlphaFoldDB" id="A0A9X6WVZ3"/>